<feature type="signal peptide" evidence="2">
    <location>
        <begin position="1"/>
        <end position="24"/>
    </location>
</feature>
<feature type="chain" id="PRO_5002336403" evidence="2">
    <location>
        <begin position="25"/>
        <end position="210"/>
    </location>
</feature>
<gene>
    <name evidence="3" type="ORF">DICVIV_00173</name>
</gene>
<protein>
    <submittedName>
        <fullName evidence="3">Uncharacterized protein</fullName>
    </submittedName>
</protein>
<reference evidence="3 4" key="1">
    <citation type="submission" date="2013-11" db="EMBL/GenBank/DDBJ databases">
        <title>Draft genome of the bovine lungworm Dictyocaulus viviparus.</title>
        <authorList>
            <person name="Mitreva M."/>
        </authorList>
    </citation>
    <scope>NUCLEOTIDE SEQUENCE [LARGE SCALE GENOMIC DNA]</scope>
    <source>
        <strain evidence="3 4">HannoverDv2000</strain>
    </source>
</reference>
<evidence type="ECO:0000313" key="3">
    <source>
        <dbReference type="EMBL" id="KJH53744.1"/>
    </source>
</evidence>
<keyword evidence="2" id="KW-0732">Signal</keyword>
<proteinExistence type="predicted"/>
<feature type="region of interest" description="Disordered" evidence="1">
    <location>
        <begin position="114"/>
        <end position="137"/>
    </location>
</feature>
<evidence type="ECO:0000256" key="1">
    <source>
        <dbReference type="SAM" id="MobiDB-lite"/>
    </source>
</evidence>
<reference evidence="4" key="2">
    <citation type="journal article" date="2016" name="Sci. Rep.">
        <title>Dictyocaulus viviparus genome, variome and transcriptome elucidate lungworm biology and support future intervention.</title>
        <authorList>
            <person name="McNulty S.N."/>
            <person name="Strube C."/>
            <person name="Rosa B.A."/>
            <person name="Martin J.C."/>
            <person name="Tyagi R."/>
            <person name="Choi Y.J."/>
            <person name="Wang Q."/>
            <person name="Hallsworth Pepin K."/>
            <person name="Zhang X."/>
            <person name="Ozersky P."/>
            <person name="Wilson R.K."/>
            <person name="Sternberg P.W."/>
            <person name="Gasser R.B."/>
            <person name="Mitreva M."/>
        </authorList>
    </citation>
    <scope>NUCLEOTIDE SEQUENCE [LARGE SCALE GENOMIC DNA]</scope>
    <source>
        <strain evidence="4">HannoverDv2000</strain>
    </source>
</reference>
<keyword evidence="4" id="KW-1185">Reference proteome</keyword>
<evidence type="ECO:0000313" key="4">
    <source>
        <dbReference type="Proteomes" id="UP000053766"/>
    </source>
</evidence>
<accession>A0A0D8YCI2</accession>
<organism evidence="3 4">
    <name type="scientific">Dictyocaulus viviparus</name>
    <name type="common">Bovine lungworm</name>
    <dbReference type="NCBI Taxonomy" id="29172"/>
    <lineage>
        <taxon>Eukaryota</taxon>
        <taxon>Metazoa</taxon>
        <taxon>Ecdysozoa</taxon>
        <taxon>Nematoda</taxon>
        <taxon>Chromadorea</taxon>
        <taxon>Rhabditida</taxon>
        <taxon>Rhabditina</taxon>
        <taxon>Rhabditomorpha</taxon>
        <taxon>Strongyloidea</taxon>
        <taxon>Metastrongylidae</taxon>
        <taxon>Dictyocaulus</taxon>
    </lineage>
</organism>
<dbReference type="Proteomes" id="UP000053766">
    <property type="component" value="Unassembled WGS sequence"/>
</dbReference>
<dbReference type="AlphaFoldDB" id="A0A0D8YCI2"/>
<name>A0A0D8YCI2_DICVI</name>
<evidence type="ECO:0000256" key="2">
    <source>
        <dbReference type="SAM" id="SignalP"/>
    </source>
</evidence>
<dbReference type="EMBL" id="KN716150">
    <property type="protein sequence ID" value="KJH53744.1"/>
    <property type="molecule type" value="Genomic_DNA"/>
</dbReference>
<sequence>MVGLFLAVILPLIAILFCVKKVAVTKDYKIPIDQGTPTCDNNANDNTVSVETKTTTLNMPLFELKPTSEAKTPPTDLASLQETDNPLDWRHHNPPVFSSTIKSKKIRNFNAGQKSLQQDNAQQTTTQESTISPTKPMSRTVAEQEKSAILPECQSKMATTIRKTQSSHVSTQSIVPHSMVTQSCLKDMSTQNTNLVEAANCGESLKSFES</sequence>